<evidence type="ECO:0000256" key="2">
    <source>
        <dbReference type="SAM" id="Phobius"/>
    </source>
</evidence>
<feature type="compositionally biased region" description="Acidic residues" evidence="1">
    <location>
        <begin position="104"/>
        <end position="116"/>
    </location>
</feature>
<evidence type="ECO:0000256" key="1">
    <source>
        <dbReference type="SAM" id="MobiDB-lite"/>
    </source>
</evidence>
<reference evidence="3" key="1">
    <citation type="submission" date="2020-11" db="EMBL/GenBank/DDBJ databases">
        <authorList>
            <person name="Tran Van P."/>
        </authorList>
    </citation>
    <scope>NUCLEOTIDE SEQUENCE</scope>
</reference>
<keyword evidence="2" id="KW-1133">Transmembrane helix</keyword>
<keyword evidence="2" id="KW-0812">Transmembrane</keyword>
<accession>A0A7R9IIP7</accession>
<feature type="region of interest" description="Disordered" evidence="1">
    <location>
        <begin position="74"/>
        <end position="116"/>
    </location>
</feature>
<organism evidence="3">
    <name type="scientific">Timema tahoe</name>
    <dbReference type="NCBI Taxonomy" id="61484"/>
    <lineage>
        <taxon>Eukaryota</taxon>
        <taxon>Metazoa</taxon>
        <taxon>Ecdysozoa</taxon>
        <taxon>Arthropoda</taxon>
        <taxon>Hexapoda</taxon>
        <taxon>Insecta</taxon>
        <taxon>Pterygota</taxon>
        <taxon>Neoptera</taxon>
        <taxon>Polyneoptera</taxon>
        <taxon>Phasmatodea</taxon>
        <taxon>Timematodea</taxon>
        <taxon>Timematoidea</taxon>
        <taxon>Timematidae</taxon>
        <taxon>Timema</taxon>
    </lineage>
</organism>
<gene>
    <name evidence="3" type="ORF">TTEB3V08_LOCUS7102</name>
</gene>
<evidence type="ECO:0000313" key="3">
    <source>
        <dbReference type="EMBL" id="CAD7459137.1"/>
    </source>
</evidence>
<proteinExistence type="predicted"/>
<keyword evidence="2" id="KW-0472">Membrane</keyword>
<dbReference type="AlphaFoldDB" id="A0A7R9IIP7"/>
<dbReference type="EMBL" id="OE002685">
    <property type="protein sequence ID" value="CAD7459137.1"/>
    <property type="molecule type" value="Genomic_DNA"/>
</dbReference>
<feature type="transmembrane region" description="Helical" evidence="2">
    <location>
        <begin position="6"/>
        <end position="29"/>
    </location>
</feature>
<protein>
    <submittedName>
        <fullName evidence="3">Uncharacterized protein</fullName>
    </submittedName>
</protein>
<sequence>MTDPAGARLLYMLFFFVVSLPPPHVYYVYNFKVKRPIMSYRASRQMYEETSRRPHLLNASGIVSDELKLAGYTNSKLQPLPQRGNTGGKENKRKEASSAQVDTVDTEDELDEDEDGQLEGIESLSSLFMKMTLGSSKSQMSWQITAHHLQEESQFYQFTQRLQRWQLKYLNLMILLPSHLLLLEEVNAPENPKHVNQALEHKVIRDFIAIFAPRLGINYSEIGFYTVDDVAEVEPCMHYGEE</sequence>
<name>A0A7R9IIP7_9NEOP</name>